<evidence type="ECO:0000256" key="9">
    <source>
        <dbReference type="ARBA" id="ARBA00023136"/>
    </source>
</evidence>
<dbReference type="RefSeq" id="WP_320297154.1">
    <property type="nucleotide sequence ID" value="NZ_JAVIIU010000009.1"/>
</dbReference>
<keyword evidence="4" id="KW-0762">Sugar transport</keyword>
<dbReference type="Proteomes" id="UP001280156">
    <property type="component" value="Unassembled WGS sequence"/>
</dbReference>
<evidence type="ECO:0000256" key="5">
    <source>
        <dbReference type="ARBA" id="ARBA00022737"/>
    </source>
</evidence>
<sequence>MSVDFLHPGEGPAIDTNVSALEMRGIGKRFPGVVALDNVDFTLEPGKIHALMGENGAGKSTLIKIMAGVYGKDAGTVRMRGREVDIKSPRDSLKEGIKVVFQEIALISEFTVAENIFLEGYPIGRTGSIDWKKIRADSAALFNRIGFNVDPAARTGSLPVSQQQMVEIARALAHEARVVVMDEPTSSLTPNEVALLFTVIRRLASLGIAVVYVSHKLDEVFEIADTVTVLRDGRHISTKPIGEHTNDTLIQDMIGRRIDNLFPRQRGAAGSKVALSVEKLSTAKKLIDVSFEAHAGEVLGFFGLMGAGRTELAKAIVGYDPIISGTIMVDGRRLAPHDTRTGVRLGIGLLTEDRKSEGLMGELPVYQNASLASLGGFARLGFVDKAKEHQAVQDYVDRFRIKTPSLFQQIKNLSGGNQQKVLISRWLMRGLKVIVVDEPTRGIDVGAKSEIFALIDRLAGEGLAVVMMTSEMPELLGLADRIAVMCEGRLTAVMSREEATQEKILNAAIG</sequence>
<name>A0ABU4YGR8_9HYPH</name>
<evidence type="ECO:0000313" key="11">
    <source>
        <dbReference type="EMBL" id="MDX8486151.1"/>
    </source>
</evidence>
<comment type="similarity">
    <text evidence="1">Belongs to the ABC transporter superfamily.</text>
</comment>
<organism evidence="11 12">
    <name type="scientific">Mesorhizobium humile</name>
    <dbReference type="NCBI Taxonomy" id="3072313"/>
    <lineage>
        <taxon>Bacteria</taxon>
        <taxon>Pseudomonadati</taxon>
        <taxon>Pseudomonadota</taxon>
        <taxon>Alphaproteobacteria</taxon>
        <taxon>Hyphomicrobiales</taxon>
        <taxon>Phyllobacteriaceae</taxon>
        <taxon>Mesorhizobium</taxon>
    </lineage>
</organism>
<feature type="domain" description="ABC transporter" evidence="10">
    <location>
        <begin position="256"/>
        <end position="509"/>
    </location>
</feature>
<keyword evidence="12" id="KW-1185">Reference proteome</keyword>
<evidence type="ECO:0000256" key="6">
    <source>
        <dbReference type="ARBA" id="ARBA00022741"/>
    </source>
</evidence>
<dbReference type="Pfam" id="PF00005">
    <property type="entry name" value="ABC_tran"/>
    <property type="match status" value="2"/>
</dbReference>
<gene>
    <name evidence="11" type="ORF">RFM52_13170</name>
</gene>
<dbReference type="Gene3D" id="3.40.50.300">
    <property type="entry name" value="P-loop containing nucleotide triphosphate hydrolases"/>
    <property type="match status" value="2"/>
</dbReference>
<protein>
    <submittedName>
        <fullName evidence="11">Sugar ABC transporter ATP-binding protein</fullName>
    </submittedName>
</protein>
<dbReference type="InterPro" id="IPR003439">
    <property type="entry name" value="ABC_transporter-like_ATP-bd"/>
</dbReference>
<dbReference type="PROSITE" id="PS50893">
    <property type="entry name" value="ABC_TRANSPORTER_2"/>
    <property type="match status" value="2"/>
</dbReference>
<feature type="domain" description="ABC transporter" evidence="10">
    <location>
        <begin position="21"/>
        <end position="257"/>
    </location>
</feature>
<keyword evidence="8" id="KW-1278">Translocase</keyword>
<keyword evidence="2" id="KW-0813">Transport</keyword>
<keyword evidence="6" id="KW-0547">Nucleotide-binding</keyword>
<dbReference type="PANTHER" id="PTHR43790">
    <property type="entry name" value="CARBOHYDRATE TRANSPORT ATP-BINDING PROTEIN MG119-RELATED"/>
    <property type="match status" value="1"/>
</dbReference>
<evidence type="ECO:0000256" key="2">
    <source>
        <dbReference type="ARBA" id="ARBA00022448"/>
    </source>
</evidence>
<dbReference type="GO" id="GO:0005524">
    <property type="term" value="F:ATP binding"/>
    <property type="evidence" value="ECO:0007669"/>
    <property type="project" value="UniProtKB-KW"/>
</dbReference>
<accession>A0ABU4YGR8</accession>
<evidence type="ECO:0000256" key="4">
    <source>
        <dbReference type="ARBA" id="ARBA00022597"/>
    </source>
</evidence>
<evidence type="ECO:0000256" key="7">
    <source>
        <dbReference type="ARBA" id="ARBA00022840"/>
    </source>
</evidence>
<dbReference type="PROSITE" id="PS00211">
    <property type="entry name" value="ABC_TRANSPORTER_1"/>
    <property type="match status" value="1"/>
</dbReference>
<dbReference type="InterPro" id="IPR027417">
    <property type="entry name" value="P-loop_NTPase"/>
</dbReference>
<evidence type="ECO:0000256" key="8">
    <source>
        <dbReference type="ARBA" id="ARBA00022967"/>
    </source>
</evidence>
<dbReference type="SUPFAM" id="SSF52540">
    <property type="entry name" value="P-loop containing nucleoside triphosphate hydrolases"/>
    <property type="match status" value="2"/>
</dbReference>
<evidence type="ECO:0000256" key="1">
    <source>
        <dbReference type="ARBA" id="ARBA00005417"/>
    </source>
</evidence>
<keyword evidence="3" id="KW-1003">Cell membrane</keyword>
<keyword evidence="7 11" id="KW-0067">ATP-binding</keyword>
<comment type="caution">
    <text evidence="11">The sequence shown here is derived from an EMBL/GenBank/DDBJ whole genome shotgun (WGS) entry which is preliminary data.</text>
</comment>
<dbReference type="InterPro" id="IPR003593">
    <property type="entry name" value="AAA+_ATPase"/>
</dbReference>
<proteinExistence type="inferred from homology"/>
<evidence type="ECO:0000313" key="12">
    <source>
        <dbReference type="Proteomes" id="UP001280156"/>
    </source>
</evidence>
<dbReference type="SMART" id="SM00382">
    <property type="entry name" value="AAA"/>
    <property type="match status" value="2"/>
</dbReference>
<dbReference type="CDD" id="cd03215">
    <property type="entry name" value="ABC_Carb_Monos_II"/>
    <property type="match status" value="1"/>
</dbReference>
<dbReference type="InterPro" id="IPR050107">
    <property type="entry name" value="ABC_carbohydrate_import_ATPase"/>
</dbReference>
<dbReference type="EMBL" id="JAVIIV010000007">
    <property type="protein sequence ID" value="MDX8486151.1"/>
    <property type="molecule type" value="Genomic_DNA"/>
</dbReference>
<dbReference type="PANTHER" id="PTHR43790:SF3">
    <property type="entry name" value="D-ALLOSE IMPORT ATP-BINDING PROTEIN ALSA-RELATED"/>
    <property type="match status" value="1"/>
</dbReference>
<dbReference type="CDD" id="cd03216">
    <property type="entry name" value="ABC_Carb_Monos_I"/>
    <property type="match status" value="1"/>
</dbReference>
<evidence type="ECO:0000259" key="10">
    <source>
        <dbReference type="PROSITE" id="PS50893"/>
    </source>
</evidence>
<reference evidence="11 12" key="1">
    <citation type="submission" date="2023-08" db="EMBL/GenBank/DDBJ databases">
        <title>Implementing the SeqCode for naming new Mesorhizobium species isolated from Vachellia karroo root nodules.</title>
        <authorList>
            <person name="Van Lill M."/>
        </authorList>
    </citation>
    <scope>NUCLEOTIDE SEQUENCE [LARGE SCALE GENOMIC DNA]</scope>
    <source>
        <strain evidence="11 12">VK2B</strain>
    </source>
</reference>
<keyword evidence="9" id="KW-0472">Membrane</keyword>
<dbReference type="InterPro" id="IPR017871">
    <property type="entry name" value="ABC_transporter-like_CS"/>
</dbReference>
<keyword evidence="5" id="KW-0677">Repeat</keyword>
<evidence type="ECO:0000256" key="3">
    <source>
        <dbReference type="ARBA" id="ARBA00022475"/>
    </source>
</evidence>